<evidence type="ECO:0008006" key="4">
    <source>
        <dbReference type="Google" id="ProtNLM"/>
    </source>
</evidence>
<feature type="signal peptide" evidence="1">
    <location>
        <begin position="1"/>
        <end position="18"/>
    </location>
</feature>
<dbReference type="PROSITE" id="PS51257">
    <property type="entry name" value="PROKAR_LIPOPROTEIN"/>
    <property type="match status" value="1"/>
</dbReference>
<dbReference type="GO" id="GO:0009055">
    <property type="term" value="F:electron transfer activity"/>
    <property type="evidence" value="ECO:0007669"/>
    <property type="project" value="InterPro"/>
</dbReference>
<keyword evidence="1" id="KW-0732">Signal</keyword>
<dbReference type="EMBL" id="SSTJ01000001">
    <property type="protein sequence ID" value="THG38930.1"/>
    <property type="molecule type" value="Genomic_DNA"/>
</dbReference>
<comment type="caution">
    <text evidence="2">The sequence shown here is derived from an EMBL/GenBank/DDBJ whole genome shotgun (WGS) entry which is preliminary data.</text>
</comment>
<dbReference type="AlphaFoldDB" id="A0A4S4G5J1"/>
<sequence>MRRILLALCLAVSLAALAGCSSNHPITKAGEACASCHSDGRAAVEGEAVGAALADATETGLTFTVESGVDKVYLCTVAVADGGTIVPAQMRALTADELGAVTVSEPGVYALCTGEVSSPSSITLVNATESGPTDAVVKL</sequence>
<organism evidence="2 3">
    <name type="scientific">Adlercreutzia caecimuris</name>
    <dbReference type="NCBI Taxonomy" id="671266"/>
    <lineage>
        <taxon>Bacteria</taxon>
        <taxon>Bacillati</taxon>
        <taxon>Actinomycetota</taxon>
        <taxon>Coriobacteriia</taxon>
        <taxon>Eggerthellales</taxon>
        <taxon>Eggerthellaceae</taxon>
        <taxon>Adlercreutzia</taxon>
    </lineage>
</organism>
<reference evidence="2 3" key="1">
    <citation type="submission" date="2019-04" db="EMBL/GenBank/DDBJ databases">
        <title>Microbes associate with the intestines of laboratory mice.</title>
        <authorList>
            <person name="Navarre W."/>
            <person name="Wong E."/>
            <person name="Huang K.C."/>
            <person name="Tropini C."/>
            <person name="Ng K."/>
            <person name="Yu B."/>
        </authorList>
    </citation>
    <scope>NUCLEOTIDE SEQUENCE [LARGE SCALE GENOMIC DNA]</scope>
    <source>
        <strain evidence="2 3">NM80_B27</strain>
    </source>
</reference>
<gene>
    <name evidence="2" type="ORF">E5986_01170</name>
</gene>
<dbReference type="SUPFAM" id="SSF46626">
    <property type="entry name" value="Cytochrome c"/>
    <property type="match status" value="1"/>
</dbReference>
<dbReference type="InterPro" id="IPR036909">
    <property type="entry name" value="Cyt_c-like_dom_sf"/>
</dbReference>
<protein>
    <recommendedName>
        <fullName evidence="4">Cytochrome c domain-containing protein</fullName>
    </recommendedName>
</protein>
<dbReference type="GO" id="GO:0020037">
    <property type="term" value="F:heme binding"/>
    <property type="evidence" value="ECO:0007669"/>
    <property type="project" value="InterPro"/>
</dbReference>
<evidence type="ECO:0000313" key="3">
    <source>
        <dbReference type="Proteomes" id="UP000308978"/>
    </source>
</evidence>
<evidence type="ECO:0000313" key="2">
    <source>
        <dbReference type="EMBL" id="THG38930.1"/>
    </source>
</evidence>
<evidence type="ECO:0000256" key="1">
    <source>
        <dbReference type="SAM" id="SignalP"/>
    </source>
</evidence>
<accession>A0A4S4G5J1</accession>
<proteinExistence type="predicted"/>
<dbReference type="RefSeq" id="WP_136432590.1">
    <property type="nucleotide sequence ID" value="NZ_SSTJ01000001.1"/>
</dbReference>
<name>A0A4S4G5J1_9ACTN</name>
<feature type="chain" id="PRO_5038852462" description="Cytochrome c domain-containing protein" evidence="1">
    <location>
        <begin position="19"/>
        <end position="139"/>
    </location>
</feature>
<dbReference type="Proteomes" id="UP000308978">
    <property type="component" value="Unassembled WGS sequence"/>
</dbReference>